<dbReference type="AlphaFoldDB" id="A0A9W5MYU7"/>
<dbReference type="RefSeq" id="WP_004520559.1">
    <property type="nucleotide sequence ID" value="NZ_ACEO02000010.1"/>
</dbReference>
<organism evidence="1 2">
    <name type="scientific">Neisseria subflava NJ9703</name>
    <dbReference type="NCBI Taxonomy" id="546268"/>
    <lineage>
        <taxon>Bacteria</taxon>
        <taxon>Pseudomonadati</taxon>
        <taxon>Pseudomonadota</taxon>
        <taxon>Betaproteobacteria</taxon>
        <taxon>Neisseriales</taxon>
        <taxon>Neisseriaceae</taxon>
        <taxon>Neisseria</taxon>
    </lineage>
</organism>
<dbReference type="InterPro" id="IPR023393">
    <property type="entry name" value="START-like_dom_sf"/>
</dbReference>
<evidence type="ECO:0000313" key="1">
    <source>
        <dbReference type="EMBL" id="EFC51515.1"/>
    </source>
</evidence>
<proteinExistence type="predicted"/>
<gene>
    <name evidence="1" type="ORF">NEISUBOT_05008</name>
</gene>
<comment type="caution">
    <text evidence="1">The sequence shown here is derived from an EMBL/GenBank/DDBJ whole genome shotgun (WGS) entry which is preliminary data.</text>
</comment>
<dbReference type="EMBL" id="ACEO02000010">
    <property type="protein sequence ID" value="EFC51515.1"/>
    <property type="molecule type" value="Genomic_DNA"/>
</dbReference>
<dbReference type="Proteomes" id="UP000004621">
    <property type="component" value="Unassembled WGS sequence"/>
</dbReference>
<name>A0A9W5MYU7_NEISU</name>
<dbReference type="Gene3D" id="3.30.530.20">
    <property type="match status" value="1"/>
</dbReference>
<evidence type="ECO:0000313" key="2">
    <source>
        <dbReference type="Proteomes" id="UP000004621"/>
    </source>
</evidence>
<reference evidence="1 2" key="1">
    <citation type="submission" date="2010-01" db="EMBL/GenBank/DDBJ databases">
        <authorList>
            <person name="Weinstock G."/>
            <person name="Sodergren E."/>
            <person name="Clifton S."/>
            <person name="Fulton L."/>
            <person name="Fulton B."/>
            <person name="Courtney L."/>
            <person name="Fronick C."/>
            <person name="Harrison M."/>
            <person name="Strong C."/>
            <person name="Farmer C."/>
            <person name="Delahaunty K."/>
            <person name="Markovic C."/>
            <person name="Hall O."/>
            <person name="Minx P."/>
            <person name="Tomlinson C."/>
            <person name="Mitreva M."/>
            <person name="Nelson J."/>
            <person name="Hou S."/>
            <person name="Wollam A."/>
            <person name="Pepin K.H."/>
            <person name="Johnson M."/>
            <person name="Bhonagiri V."/>
            <person name="Nash W.E."/>
            <person name="Warren W."/>
            <person name="Chinwalla A."/>
            <person name="Mardis E.R."/>
            <person name="Wilson R.K."/>
        </authorList>
    </citation>
    <scope>NUCLEOTIDE SEQUENCE [LARGE SCALE GENOMIC DNA]</scope>
    <source>
        <strain evidence="1 2">NJ9703</strain>
    </source>
</reference>
<protein>
    <submittedName>
        <fullName evidence="1">Uncharacterized protein</fullName>
    </submittedName>
</protein>
<sequence length="67" mass="7215">MLSLIASTTTLIFGAWILESLPNNRVRVLTEESQIGKLAKGLAVTVPNPMVNGHQAWLDGLTKAAKK</sequence>
<accession>A0A9W5MYU7</accession>